<feature type="compositionally biased region" description="Low complexity" evidence="1">
    <location>
        <begin position="149"/>
        <end position="160"/>
    </location>
</feature>
<accession>A0A6P4XPB0</accession>
<evidence type="ECO:0000256" key="1">
    <source>
        <dbReference type="SAM" id="MobiDB-lite"/>
    </source>
</evidence>
<reference evidence="3" key="1">
    <citation type="submission" date="2025-08" db="UniProtKB">
        <authorList>
            <consortium name="RefSeq"/>
        </authorList>
    </citation>
    <scope>IDENTIFICATION</scope>
    <source>
        <tissue evidence="3">Gonad</tissue>
    </source>
</reference>
<evidence type="ECO:0000313" key="2">
    <source>
        <dbReference type="Proteomes" id="UP000515135"/>
    </source>
</evidence>
<name>A0A6P4XPB0_BRABE</name>
<gene>
    <name evidence="3" type="primary">LOC109465612</name>
</gene>
<dbReference type="GeneID" id="109465612"/>
<keyword evidence="2" id="KW-1185">Reference proteome</keyword>
<sequence length="229" mass="24850">MDIGDDINSFLKVVADETSYVHITDNSNLSSSGTIKKSLFASDGYHLNRYGTRVLDPLIGLGEYKGRRSQLASNQPSPIRSYRDVVIGAPTSKQRQSPSRPPTRHQPMRIQTSPTSRPARRPSGPPMGSRSSTQGQGRTAPFPENGPANNTLNSSTQQSSVRKEHPFSVPSLNVGPWSRHPPPGPWSLSPPTGPWGPPVPHPPAAPWGPPPARPNIPNQPRHAPPKLLF</sequence>
<feature type="compositionally biased region" description="Pro residues" evidence="1">
    <location>
        <begin position="191"/>
        <end position="214"/>
    </location>
</feature>
<organism evidence="2 3">
    <name type="scientific">Branchiostoma belcheri</name>
    <name type="common">Amphioxus</name>
    <dbReference type="NCBI Taxonomy" id="7741"/>
    <lineage>
        <taxon>Eukaryota</taxon>
        <taxon>Metazoa</taxon>
        <taxon>Chordata</taxon>
        <taxon>Cephalochordata</taxon>
        <taxon>Leptocardii</taxon>
        <taxon>Amphioxiformes</taxon>
        <taxon>Branchiostomatidae</taxon>
        <taxon>Branchiostoma</taxon>
    </lineage>
</organism>
<dbReference type="RefSeq" id="XP_019618530.1">
    <property type="nucleotide sequence ID" value="XM_019762971.1"/>
</dbReference>
<dbReference type="Proteomes" id="UP000515135">
    <property type="component" value="Unplaced"/>
</dbReference>
<dbReference type="AlphaFoldDB" id="A0A6P4XPB0"/>
<proteinExistence type="predicted"/>
<dbReference type="KEGG" id="bbel:109465612"/>
<evidence type="ECO:0000313" key="3">
    <source>
        <dbReference type="RefSeq" id="XP_019618530.1"/>
    </source>
</evidence>
<feature type="region of interest" description="Disordered" evidence="1">
    <location>
        <begin position="89"/>
        <end position="229"/>
    </location>
</feature>
<protein>
    <submittedName>
        <fullName evidence="3">WW domain-binding protein 11-like</fullName>
    </submittedName>
</protein>